<evidence type="ECO:0000256" key="2">
    <source>
        <dbReference type="ARBA" id="ARBA00022737"/>
    </source>
</evidence>
<feature type="compositionally biased region" description="Polar residues" evidence="3">
    <location>
        <begin position="2148"/>
        <end position="2157"/>
    </location>
</feature>
<keyword evidence="4" id="KW-0472">Membrane</keyword>
<dbReference type="InterPro" id="IPR036322">
    <property type="entry name" value="WD40_repeat_dom_sf"/>
</dbReference>
<dbReference type="PRINTS" id="PR00962">
    <property type="entry name" value="LETHAL2GIANT"/>
</dbReference>
<evidence type="ECO:0000256" key="4">
    <source>
        <dbReference type="SAM" id="Phobius"/>
    </source>
</evidence>
<protein>
    <recommendedName>
        <fullName evidence="5">Lethal giant larvae homologue 2 domain-containing protein</fullName>
    </recommendedName>
</protein>
<dbReference type="Pfam" id="PF08366">
    <property type="entry name" value="LLGL"/>
    <property type="match status" value="1"/>
</dbReference>
<feature type="region of interest" description="Disordered" evidence="3">
    <location>
        <begin position="2038"/>
        <end position="2077"/>
    </location>
</feature>
<keyword evidence="4" id="KW-0812">Transmembrane</keyword>
<keyword evidence="2" id="KW-0677">Repeat</keyword>
<feature type="compositionally biased region" description="Basic and acidic residues" evidence="3">
    <location>
        <begin position="2053"/>
        <end position="2066"/>
    </location>
</feature>
<accession>A0ABR4Q3N1</accession>
<feature type="region of interest" description="Disordered" evidence="3">
    <location>
        <begin position="162"/>
        <end position="183"/>
    </location>
</feature>
<feature type="region of interest" description="Disordered" evidence="3">
    <location>
        <begin position="1482"/>
        <end position="1506"/>
    </location>
</feature>
<feature type="transmembrane region" description="Helical" evidence="4">
    <location>
        <begin position="279"/>
        <end position="302"/>
    </location>
</feature>
<feature type="transmembrane region" description="Helical" evidence="4">
    <location>
        <begin position="23"/>
        <end position="44"/>
    </location>
</feature>
<dbReference type="PANTHER" id="PTHR10241">
    <property type="entry name" value="LETHAL 2 GIANT LARVAE PROTEIN"/>
    <property type="match status" value="1"/>
</dbReference>
<dbReference type="InterPro" id="IPR000664">
    <property type="entry name" value="Lethal2_giant"/>
</dbReference>
<feature type="transmembrane region" description="Helical" evidence="4">
    <location>
        <begin position="123"/>
        <end position="148"/>
    </location>
</feature>
<feature type="transmembrane region" description="Helical" evidence="4">
    <location>
        <begin position="563"/>
        <end position="586"/>
    </location>
</feature>
<evidence type="ECO:0000256" key="1">
    <source>
        <dbReference type="ARBA" id="ARBA00022574"/>
    </source>
</evidence>
<name>A0ABR4Q3N1_9CEST</name>
<feature type="region of interest" description="Disordered" evidence="3">
    <location>
        <begin position="2137"/>
        <end position="2202"/>
    </location>
</feature>
<sequence length="2488" mass="269358">MEGNEGAEVKEELLLSGDHLSPVLLRTMELSVMGFVSVVFNYILRCINGGLLNVAFTPKYNTTSNEMTYEFDMNQERLMQYLKAVLMVSGKDLPLEVLRTFPESIGGGDAGVKTAQENPNREVVFIIGPMVAAILMLIAILGLILISFCTFSKECCHCRRGKKRKRSGGENRIQARSAKGAENQVNGEGALHNWPYDVYTFYRQLDDSDSESDLDGSDDSEPKGFVENVRCLSTFTGSSAFDSKAKKRQGKIMAKIEEVAQRSEFIHKNQGWFCCGCHIFTLILAIVYVVGLVVCVAVYIMAAQQVAEVMDEPSSDENILKDQIIAWMENKSTYYNFPGTVSFVLHETIVLLNESSTNLIQTMNTTVEDLKGQITTTGRQKATVLSSALQSATGINKDRNSTLNLSERLNGLISSIDVIEANYNSTIEKVVALNATFEKCYAGIKARYQPGTFNITDDELSILLFNFNAREIVYPIGYDALQAIVTYFTEFAIKFEELKEEMDAVLDQLVSHIAFNPNLAKPINELQVQLDEALNKVKPQVENLVKEVPQYVAKARPYVNPALYAPAVIMAVIALIFTACLLLFIAEAFHRRLFSPTGEGPSELAEVLRTKRRSHVCGGCRFLICSILFILLIIVCLAAAVVLVVCSLLAVEVCPYVYMEQGMNQSDYVLNSILTEQWPTIQQQQGDFLDIAPPQNVLYGLSVVCTPTDTTDPKLLPSVGIDKLANLTKLADGEDFRRQVNDSIDKLAAEISNHVSADVIDRVEIMTRLIEVLNRTLNFYNAKAAVKELSKFTGVDTTKLEDLRKKVETEMHNNSVVQELEKAIEQLKGNQSGIEVLQNAYQGIANQSTLTDDLQKYVGAVNETSNLLQNETRWKGVLQKDVRPLLLELTVKILGVASDTLNGLVTKVLPCGNMHYIIKALVATGCSSSGLVSRFFGWALALTLTTLFSFLSFVGLFNLCLSELPYPKLRDRALDRRLPVVWNCLRERVTMTQKLLTPFKKLPQQIQNLPIFQKFQDLATGRQTATLACHCASIYGIMEHPIALAYDQDLCLLAVAYAHGYIEVYGMPGLSFPVDYMIGGIKFMEFLRNEGRLLLATSFRLISLELNTTSGHWEKKHSVSLPLASDESITAFAIGRGVVYVGSSAGTLRQVAIKNGNMTVGDDDLTSLPCLLILNKLPEDKREALKLNTPIVSIELHPDGEELLLGYAGGTAIIVQPQAIPAAPPVPTISTVENTPNGAGEKPEEGEVEKVQAQPSNEGAETEAEPTKKGVGDTAPEKTSPKKSKTGERHSTANLQAIRVQATRKFRTLSKTIKSKIEHTTEEKVEHPLLPVPPSPRVVRLLPYTQFLCCATWRITTSVLASEVATSKEVLIAYHDGAYLTWSIPKCESEAADPVIAVNQEVASIPYGPLPCAAIQRIIARPSASGGVITAFVGGLPRAQHGEKHTISILGGVEEHVCFQFGSPVRDFVVLPSKLQKPVCGYAENGESSRRNSEEDEGEKACQHITEPSTPTDAGYLLVLTDRELVAIDLTQPSWPIIPSPYLKHLDCSGITAVAHISIPKKLMSRLKKTCNAKGFDHWPVIGGQKTESCEAVVEHPQFHDLIAIAHTDADVSLWHVVRGDCFEFLGRISSISMLLDVEEFGCNGERKNEEEAWPPFRKVGDCACEVVGEKVVDVRCTVRTLSFQLVDEEVVLFIGGEAGNCSMWSSAGQRSFEPDSTKICVDLLEGLTDKFNWEGHEAFKPIEGAFKPCPTSTPAFGLRELIQFNPPSGITAVAFEPRWEALAVGSVHGFALIDLKFRTVVYKRLTYGLQSPTETIVPSVAREAATKIVAGGRHLKATLRESFRKIRKSRSHSAAPTTDGSGEEKKAASSATEAAAEAAPMKGEEAGATASGVVVEAQATAAATNGSEKPEGSPGETPSSKSVTVVEVKEAEPAALLQLKPNDTASGVSSLALADTYVIPGVTAAPKDYRPAFAPPRTAALIVGTQGGALIAHALSWPAENASIEAKPVKEVFFQHGAAVLAINVIDAKARSSPVLSEKSRAVPEVVPELPEPVKQEAEATKPTEGEESGSKPAPPVVVETAELGEAESMKAALTSSHELLVCTEEQVRVIALPSLKTKHKYHFWEKTATGIHGTFKPTLTHRGKSEQSTTATTSGDIAASGAQENTESKDTDASGVAPVATPEPDSIEQGEKPEEPVAATNSAAPCVSLRRVAGFGLQRFPQPSNTTMEECHAVVALRNGRLHVLTIPSLRRVLKAAFCDHPECCSTKPMPTQGFTNACVSSSANLTFWPFAGCVLVADEISYVLPCRLASLVGVNGLRATGEAAYCVCLPEWARPKPPPAPAAAAAGAASAAGEGPSSAVNCTENAHAEARKGENAGGSATDKVLKEAMKGAIADPAESADTAKEVDDFTKDITKGILTDGSGTVTVKTTESSLEKHTVIEGGNVLTTVHETQLVDGEVVKDDIVQVKSDVDKSAPVAVGAEVNA</sequence>
<feature type="region of interest" description="Disordered" evidence="3">
    <location>
        <begin position="1224"/>
        <end position="1291"/>
    </location>
</feature>
<evidence type="ECO:0000313" key="6">
    <source>
        <dbReference type="EMBL" id="KAL5104247.1"/>
    </source>
</evidence>
<feature type="domain" description="Lethal giant larvae homologue 2" evidence="5">
    <location>
        <begin position="1404"/>
        <end position="1536"/>
    </location>
</feature>
<feature type="transmembrane region" description="Helical" evidence="4">
    <location>
        <begin position="935"/>
        <end position="957"/>
    </location>
</feature>
<evidence type="ECO:0000313" key="7">
    <source>
        <dbReference type="Proteomes" id="UP001651158"/>
    </source>
</evidence>
<feature type="region of interest" description="Disordered" evidence="3">
    <location>
        <begin position="1846"/>
        <end position="1925"/>
    </location>
</feature>
<feature type="compositionally biased region" description="Low complexity" evidence="3">
    <location>
        <begin position="1869"/>
        <end position="1882"/>
    </location>
</feature>
<dbReference type="InterPro" id="IPR013577">
    <property type="entry name" value="LLGL2"/>
</dbReference>
<keyword evidence="4" id="KW-1133">Transmembrane helix</keyword>
<dbReference type="EMBL" id="JAKROA010000013">
    <property type="protein sequence ID" value="KAL5104247.1"/>
    <property type="molecule type" value="Genomic_DNA"/>
</dbReference>
<keyword evidence="1" id="KW-0853">WD repeat</keyword>
<feature type="transmembrane region" description="Helical" evidence="4">
    <location>
        <begin position="621"/>
        <end position="651"/>
    </location>
</feature>
<keyword evidence="7" id="KW-1185">Reference proteome</keyword>
<dbReference type="PANTHER" id="PTHR10241:SF29">
    <property type="entry name" value="LETHAL(2) GIANT LARVAE PROTEIN"/>
    <property type="match status" value="1"/>
</dbReference>
<dbReference type="SUPFAM" id="SSF50978">
    <property type="entry name" value="WD40 repeat-like"/>
    <property type="match status" value="1"/>
</dbReference>
<feature type="compositionally biased region" description="Basic and acidic residues" evidence="3">
    <location>
        <begin position="1265"/>
        <end position="1291"/>
    </location>
</feature>
<reference evidence="6 7" key="1">
    <citation type="journal article" date="2022" name="Front. Cell. Infect. Microbiol.">
        <title>The Genomes of Two Strains of Taenia crassiceps the Animal Model for the Study of Human Cysticercosis.</title>
        <authorList>
            <person name="Bobes R.J."/>
            <person name="Estrada K."/>
            <person name="Rios-Valencia D.G."/>
            <person name="Calderon-Gallegos A."/>
            <person name="de la Torre P."/>
            <person name="Carrero J.C."/>
            <person name="Sanchez-Flores A."/>
            <person name="Laclette J.P."/>
        </authorList>
    </citation>
    <scope>NUCLEOTIDE SEQUENCE [LARGE SCALE GENOMIC DNA]</scope>
    <source>
        <strain evidence="6">WFUcys</strain>
    </source>
</reference>
<evidence type="ECO:0000256" key="3">
    <source>
        <dbReference type="SAM" id="MobiDB-lite"/>
    </source>
</evidence>
<comment type="caution">
    <text evidence="6">The sequence shown here is derived from an EMBL/GenBank/DDBJ whole genome shotgun (WGS) entry which is preliminary data.</text>
</comment>
<organism evidence="6 7">
    <name type="scientific">Taenia crassiceps</name>
    <dbReference type="NCBI Taxonomy" id="6207"/>
    <lineage>
        <taxon>Eukaryota</taxon>
        <taxon>Metazoa</taxon>
        <taxon>Spiralia</taxon>
        <taxon>Lophotrochozoa</taxon>
        <taxon>Platyhelminthes</taxon>
        <taxon>Cestoda</taxon>
        <taxon>Eucestoda</taxon>
        <taxon>Cyclophyllidea</taxon>
        <taxon>Taeniidae</taxon>
        <taxon>Taenia</taxon>
    </lineage>
</organism>
<dbReference type="Proteomes" id="UP001651158">
    <property type="component" value="Unassembled WGS sequence"/>
</dbReference>
<evidence type="ECO:0000259" key="5">
    <source>
        <dbReference type="Pfam" id="PF08366"/>
    </source>
</evidence>
<gene>
    <name evidence="6" type="ORF">TcWFU_003897</name>
</gene>
<feature type="compositionally biased region" description="Basic and acidic residues" evidence="3">
    <location>
        <begin position="1241"/>
        <end position="1250"/>
    </location>
</feature>
<proteinExistence type="predicted"/>